<feature type="binding site" evidence="8">
    <location>
        <position position="54"/>
    </location>
    <ligand>
        <name>Na(+)</name>
        <dbReference type="ChEBI" id="CHEBI:29101"/>
        <label>1</label>
    </ligand>
</feature>
<comment type="caution">
    <text evidence="12">The sequence shown here is derived from an EMBL/GenBank/DDBJ whole genome shotgun (WGS) entry which is preliminary data.</text>
</comment>
<dbReference type="Proteomes" id="UP000826195">
    <property type="component" value="Unassembled WGS sequence"/>
</dbReference>
<dbReference type="AlphaFoldDB" id="A0AAV7J5Y6"/>
<feature type="transmembrane region" description="Helical" evidence="11">
    <location>
        <begin position="228"/>
        <end position="255"/>
    </location>
</feature>
<dbReference type="EMBL" id="JAHXZJ010000001">
    <property type="protein sequence ID" value="KAH0566766.1"/>
    <property type="molecule type" value="Genomic_DNA"/>
</dbReference>
<feature type="binding site" evidence="8">
    <location>
        <position position="429"/>
    </location>
    <ligand>
        <name>Na(+)</name>
        <dbReference type="ChEBI" id="CHEBI:29101"/>
        <label>1</label>
    </ligand>
</feature>
<dbReference type="Pfam" id="PF00209">
    <property type="entry name" value="SNF"/>
    <property type="match status" value="1"/>
</dbReference>
<dbReference type="GO" id="GO:0089718">
    <property type="term" value="P:amino acid import across plasma membrane"/>
    <property type="evidence" value="ECO:0007669"/>
    <property type="project" value="TreeGrafter"/>
</dbReference>
<sequence length="682" mass="77533">MSETTRRNSFEAPSKTKTTTMELNNHDSNENLENKRTAWSGKLQFFMSIISYSVGLGNIWRFPYLCHQNGGGAFLVSYFIMLILEGIPIFLIELGIGQRLRQGAFGVWNTIHPCLGGIGISSCIVTFFVALYYNIIIAWCFFYFFSSLRSTLAWTDCPKNTTTDDYIEECSKSSSTAYYWYRVTLDASPSIEQGMELKWWIVLCLLMSWIIVFFIVMKGIQSSGKVIYFISTFPYIVLTVFFIRGITLKGAIIGLQHMFTPQIGKLLDPRMWLDAAVQVFFSFGSAFGSLIAFGSYNPTDNNCVRDVILVSICNGFTAIYASIVVFTILGFKAVSNVEKCLQSNRILLQLHGLLSDVNDPEEKYQNAVDFYSHSLVPMNFTLKQCSVSEQLNQAAEGTGLAFIVFTQAIVELPSAPFWSCIFFLMLLTLGLGTQIGLLEGMLCVVFEINFFKKIKKPYLTGVICTICFFIGLIFCTGAGEYWLEFFDNFASTIGLVLIALMEVIAVAYVYGYEKFSKDIEFMTGYKPGFYWKITWRFLAPIFITVVLISSIVSMLIIKPKYSTWDPSLGRKITTEYPNWVLIIGICMIFVGIAPIPIVFLLKKYKCFRVNMNTHQKNIYWVNTTESTKEPVLDENRASLENFPEDNKDSNNQDINHICNNLHKNITPKEIQGKSFKMEVFDY</sequence>
<keyword evidence="6 11" id="KW-1133">Transmembrane helix</keyword>
<name>A0AAV7J5Y6_COTGL</name>
<accession>A0AAV7J5Y6</accession>
<feature type="transmembrane region" description="Helical" evidence="11">
    <location>
        <begin position="421"/>
        <end position="446"/>
    </location>
</feature>
<evidence type="ECO:0000256" key="2">
    <source>
        <dbReference type="ARBA" id="ARBA00006459"/>
    </source>
</evidence>
<feature type="transmembrane region" description="Helical" evidence="11">
    <location>
        <begin position="75"/>
        <end position="96"/>
    </location>
</feature>
<feature type="transmembrane region" description="Helical" evidence="11">
    <location>
        <begin position="197"/>
        <end position="216"/>
    </location>
</feature>
<comment type="subcellular location">
    <subcellularLocation>
        <location evidence="1">Membrane</location>
        <topology evidence="1">Multi-pass membrane protein</topology>
    </subcellularLocation>
</comment>
<comment type="similarity">
    <text evidence="2 9">Belongs to the sodium:neurotransmitter symporter (SNF) (TC 2.A.22) family.</text>
</comment>
<dbReference type="GO" id="GO:0046872">
    <property type="term" value="F:metal ion binding"/>
    <property type="evidence" value="ECO:0007669"/>
    <property type="project" value="UniProtKB-KW"/>
</dbReference>
<dbReference type="InterPro" id="IPR000175">
    <property type="entry name" value="Na/ntran_symport"/>
</dbReference>
<keyword evidence="7 11" id="KW-0472">Membrane</keyword>
<feature type="binding site" evidence="8">
    <location>
        <position position="282"/>
    </location>
    <ligand>
        <name>Na(+)</name>
        <dbReference type="ChEBI" id="CHEBI:29101"/>
        <label>1</label>
    </ligand>
</feature>
<keyword evidence="8" id="KW-0479">Metal-binding</keyword>
<dbReference type="GO" id="GO:0005283">
    <property type="term" value="F:amino acid:sodium symporter activity"/>
    <property type="evidence" value="ECO:0007669"/>
    <property type="project" value="TreeGrafter"/>
</dbReference>
<evidence type="ECO:0000256" key="3">
    <source>
        <dbReference type="ARBA" id="ARBA00022448"/>
    </source>
</evidence>
<dbReference type="GO" id="GO:0015187">
    <property type="term" value="F:glycine transmembrane transporter activity"/>
    <property type="evidence" value="ECO:0007669"/>
    <property type="project" value="TreeGrafter"/>
</dbReference>
<dbReference type="PANTHER" id="PTHR11616">
    <property type="entry name" value="SODIUM/CHLORIDE DEPENDENT TRANSPORTER"/>
    <property type="match status" value="1"/>
</dbReference>
<keyword evidence="13" id="KW-1185">Reference proteome</keyword>
<evidence type="ECO:0000256" key="4">
    <source>
        <dbReference type="ARBA" id="ARBA00022692"/>
    </source>
</evidence>
<evidence type="ECO:0000256" key="8">
    <source>
        <dbReference type="PIRSR" id="PIRSR600175-1"/>
    </source>
</evidence>
<organism evidence="12 13">
    <name type="scientific">Cotesia glomerata</name>
    <name type="common">Lepidopteran parasitic wasp</name>
    <name type="synonym">Apanteles glomeratus</name>
    <dbReference type="NCBI Taxonomy" id="32391"/>
    <lineage>
        <taxon>Eukaryota</taxon>
        <taxon>Metazoa</taxon>
        <taxon>Ecdysozoa</taxon>
        <taxon>Arthropoda</taxon>
        <taxon>Hexapoda</taxon>
        <taxon>Insecta</taxon>
        <taxon>Pterygota</taxon>
        <taxon>Neoptera</taxon>
        <taxon>Endopterygota</taxon>
        <taxon>Hymenoptera</taxon>
        <taxon>Apocrita</taxon>
        <taxon>Ichneumonoidea</taxon>
        <taxon>Braconidae</taxon>
        <taxon>Microgastrinae</taxon>
        <taxon>Cotesia</taxon>
    </lineage>
</organism>
<feature type="transmembrane region" description="Helical" evidence="11">
    <location>
        <begin position="117"/>
        <end position="145"/>
    </location>
</feature>
<evidence type="ECO:0000256" key="7">
    <source>
        <dbReference type="ARBA" id="ARBA00023136"/>
    </source>
</evidence>
<keyword evidence="4 9" id="KW-0812">Transmembrane</keyword>
<keyword evidence="5 9" id="KW-0769">Symport</keyword>
<evidence type="ECO:0000256" key="9">
    <source>
        <dbReference type="RuleBase" id="RU003732"/>
    </source>
</evidence>
<dbReference type="PRINTS" id="PR00176">
    <property type="entry name" value="NANEUSMPORT"/>
</dbReference>
<dbReference type="SUPFAM" id="SSF161070">
    <property type="entry name" value="SNF-like"/>
    <property type="match status" value="1"/>
</dbReference>
<dbReference type="GO" id="GO:0005886">
    <property type="term" value="C:plasma membrane"/>
    <property type="evidence" value="ECO:0007669"/>
    <property type="project" value="TreeGrafter"/>
</dbReference>
<feature type="transmembrane region" description="Helical" evidence="11">
    <location>
        <begin position="489"/>
        <end position="512"/>
    </location>
</feature>
<feature type="binding site" evidence="8">
    <location>
        <position position="58"/>
    </location>
    <ligand>
        <name>Na(+)</name>
        <dbReference type="ChEBI" id="CHEBI:29101"/>
        <label>1</label>
    </ligand>
</feature>
<dbReference type="PANTHER" id="PTHR11616:SF236">
    <property type="entry name" value="TRANSPORTER"/>
    <property type="match status" value="1"/>
</dbReference>
<feature type="transmembrane region" description="Helical" evidence="11">
    <location>
        <begin position="576"/>
        <end position="601"/>
    </location>
</feature>
<evidence type="ECO:0000256" key="10">
    <source>
        <dbReference type="SAM" id="MobiDB-lite"/>
    </source>
</evidence>
<keyword evidence="8" id="KW-0915">Sodium</keyword>
<evidence type="ECO:0000256" key="1">
    <source>
        <dbReference type="ARBA" id="ARBA00004141"/>
    </source>
</evidence>
<feature type="region of interest" description="Disordered" evidence="10">
    <location>
        <begin position="1"/>
        <end position="28"/>
    </location>
</feature>
<feature type="transmembrane region" description="Helical" evidence="11">
    <location>
        <begin position="533"/>
        <end position="556"/>
    </location>
</feature>
<feature type="transmembrane region" description="Helical" evidence="11">
    <location>
        <begin position="275"/>
        <end position="296"/>
    </location>
</feature>
<reference evidence="12 13" key="1">
    <citation type="journal article" date="2021" name="J. Hered.">
        <title>A chromosome-level genome assembly of the parasitoid wasp, Cotesia glomerata (Hymenoptera: Braconidae).</title>
        <authorList>
            <person name="Pinto B.J."/>
            <person name="Weis J.J."/>
            <person name="Gamble T."/>
            <person name="Ode P.J."/>
            <person name="Paul R."/>
            <person name="Zaspel J.M."/>
        </authorList>
    </citation>
    <scope>NUCLEOTIDE SEQUENCE [LARGE SCALE GENOMIC DNA]</scope>
    <source>
        <strain evidence="12">CgM1</strain>
    </source>
</reference>
<feature type="transmembrane region" description="Helical" evidence="11">
    <location>
        <begin position="308"/>
        <end position="329"/>
    </location>
</feature>
<evidence type="ECO:0000256" key="11">
    <source>
        <dbReference type="SAM" id="Phobius"/>
    </source>
</evidence>
<dbReference type="PROSITE" id="PS00610">
    <property type="entry name" value="NA_NEUROTRAN_SYMP_1"/>
    <property type="match status" value="1"/>
</dbReference>
<dbReference type="InterPro" id="IPR037272">
    <property type="entry name" value="SNS_sf"/>
</dbReference>
<feature type="transmembrane region" description="Helical" evidence="11">
    <location>
        <begin position="45"/>
        <end position="63"/>
    </location>
</feature>
<evidence type="ECO:0000256" key="5">
    <source>
        <dbReference type="ARBA" id="ARBA00022847"/>
    </source>
</evidence>
<evidence type="ECO:0000256" key="6">
    <source>
        <dbReference type="ARBA" id="ARBA00022989"/>
    </source>
</evidence>
<feature type="transmembrane region" description="Helical" evidence="11">
    <location>
        <begin position="458"/>
        <end position="483"/>
    </location>
</feature>
<feature type="binding site" evidence="8">
    <location>
        <position position="314"/>
    </location>
    <ligand>
        <name>Na(+)</name>
        <dbReference type="ChEBI" id="CHEBI:29101"/>
        <label>1</label>
    </ligand>
</feature>
<dbReference type="PROSITE" id="PS50267">
    <property type="entry name" value="NA_NEUROTRAN_SYMP_3"/>
    <property type="match status" value="1"/>
</dbReference>
<protein>
    <recommendedName>
        <fullName evidence="9">Transporter</fullName>
    </recommendedName>
</protein>
<proteinExistence type="inferred from homology"/>
<keyword evidence="3 9" id="KW-0813">Transport</keyword>
<dbReference type="GO" id="GO:0015179">
    <property type="term" value="F:L-amino acid transmembrane transporter activity"/>
    <property type="evidence" value="ECO:0007669"/>
    <property type="project" value="TreeGrafter"/>
</dbReference>
<evidence type="ECO:0000313" key="12">
    <source>
        <dbReference type="EMBL" id="KAH0566766.1"/>
    </source>
</evidence>
<evidence type="ECO:0000313" key="13">
    <source>
        <dbReference type="Proteomes" id="UP000826195"/>
    </source>
</evidence>
<gene>
    <name evidence="12" type="ORF">KQX54_003954</name>
</gene>